<dbReference type="PROSITE" id="PS51643">
    <property type="entry name" value="HD_CAS3"/>
    <property type="match status" value="1"/>
</dbReference>
<dbReference type="PANTHER" id="PTHR47963:SF9">
    <property type="entry name" value="CRISPR-ASSOCIATED ENDONUCLEASE_HELICASE CAS3"/>
    <property type="match status" value="1"/>
</dbReference>
<dbReference type="Pfam" id="PF18019">
    <property type="entry name" value="Cas3_HD"/>
    <property type="match status" value="1"/>
</dbReference>
<dbReference type="GO" id="GO:0003724">
    <property type="term" value="F:RNA helicase activity"/>
    <property type="evidence" value="ECO:0007669"/>
    <property type="project" value="TreeGrafter"/>
</dbReference>
<dbReference type="InterPro" id="IPR014001">
    <property type="entry name" value="Helicase_ATP-bd"/>
</dbReference>
<keyword evidence="9" id="KW-0051">Antiviral defense</keyword>
<dbReference type="CDD" id="cd17930">
    <property type="entry name" value="DEXHc_cas3"/>
    <property type="match status" value="1"/>
</dbReference>
<keyword evidence="8" id="KW-0067">ATP-binding</keyword>
<dbReference type="GO" id="GO:0003723">
    <property type="term" value="F:RNA binding"/>
    <property type="evidence" value="ECO:0007669"/>
    <property type="project" value="TreeGrafter"/>
</dbReference>
<dbReference type="SMART" id="SM00490">
    <property type="entry name" value="HELICc"/>
    <property type="match status" value="1"/>
</dbReference>
<evidence type="ECO:0000256" key="3">
    <source>
        <dbReference type="ARBA" id="ARBA00022722"/>
    </source>
</evidence>
<dbReference type="Pfam" id="PF22590">
    <property type="entry name" value="Cas3-like_C_2"/>
    <property type="match status" value="1"/>
</dbReference>
<proteinExistence type="inferred from homology"/>
<evidence type="ECO:0000256" key="10">
    <source>
        <dbReference type="SAM" id="MobiDB-lite"/>
    </source>
</evidence>
<evidence type="ECO:0000256" key="5">
    <source>
        <dbReference type="ARBA" id="ARBA00022741"/>
    </source>
</evidence>
<organism evidence="13">
    <name type="scientific">Streptomyces sp. NBC_00060</name>
    <dbReference type="NCBI Taxonomy" id="2975636"/>
    <lineage>
        <taxon>Bacteria</taxon>
        <taxon>Bacillati</taxon>
        <taxon>Actinomycetota</taxon>
        <taxon>Actinomycetes</taxon>
        <taxon>Kitasatosporales</taxon>
        <taxon>Streptomycetaceae</taxon>
        <taxon>Streptomyces</taxon>
    </lineage>
</organism>
<dbReference type="GO" id="GO:0016787">
    <property type="term" value="F:hydrolase activity"/>
    <property type="evidence" value="ECO:0007669"/>
    <property type="project" value="UniProtKB-KW"/>
</dbReference>
<evidence type="ECO:0000256" key="7">
    <source>
        <dbReference type="ARBA" id="ARBA00022806"/>
    </source>
</evidence>
<keyword evidence="7" id="KW-0347">Helicase</keyword>
<keyword evidence="6" id="KW-0378">Hydrolase</keyword>
<evidence type="ECO:0000313" key="13">
    <source>
        <dbReference type="EMBL" id="WTU46002.1"/>
    </source>
</evidence>
<dbReference type="SUPFAM" id="SSF52540">
    <property type="entry name" value="P-loop containing nucleoside triphosphate hydrolases"/>
    <property type="match status" value="1"/>
</dbReference>
<dbReference type="InterPro" id="IPR050547">
    <property type="entry name" value="DEAD_box_RNA_helicases"/>
</dbReference>
<dbReference type="CDD" id="cd09641">
    <property type="entry name" value="Cas3''_I"/>
    <property type="match status" value="1"/>
</dbReference>
<accession>A0AAU2HD44</accession>
<dbReference type="NCBIfam" id="TIGR01587">
    <property type="entry name" value="cas3_core"/>
    <property type="match status" value="1"/>
</dbReference>
<dbReference type="Gene3D" id="3.40.50.300">
    <property type="entry name" value="P-loop containing nucleotide triphosphate hydrolases"/>
    <property type="match status" value="2"/>
</dbReference>
<evidence type="ECO:0000256" key="9">
    <source>
        <dbReference type="ARBA" id="ARBA00023118"/>
    </source>
</evidence>
<keyword evidence="3" id="KW-0540">Nuclease</keyword>
<dbReference type="InterPro" id="IPR006483">
    <property type="entry name" value="CRISPR-assoc_Cas3_HD"/>
</dbReference>
<comment type="similarity">
    <text evidence="1">In the N-terminal section; belongs to the CRISPR-associated nuclease Cas3-HD family.</text>
</comment>
<dbReference type="GO" id="GO:0046872">
    <property type="term" value="F:metal ion binding"/>
    <property type="evidence" value="ECO:0007669"/>
    <property type="project" value="UniProtKB-KW"/>
</dbReference>
<dbReference type="EMBL" id="CP108255">
    <property type="protein sequence ID" value="WTU46002.1"/>
    <property type="molecule type" value="Genomic_DNA"/>
</dbReference>
<evidence type="ECO:0000256" key="2">
    <source>
        <dbReference type="ARBA" id="ARBA00009046"/>
    </source>
</evidence>
<dbReference type="Gene3D" id="1.10.3210.30">
    <property type="match status" value="1"/>
</dbReference>
<keyword evidence="5" id="KW-0547">Nucleotide-binding</keyword>
<dbReference type="GO" id="GO:0005524">
    <property type="term" value="F:ATP binding"/>
    <property type="evidence" value="ECO:0007669"/>
    <property type="project" value="UniProtKB-KW"/>
</dbReference>
<dbReference type="InterPro" id="IPR001650">
    <property type="entry name" value="Helicase_C-like"/>
</dbReference>
<feature type="domain" description="HD Cas3-type" evidence="12">
    <location>
        <begin position="12"/>
        <end position="223"/>
    </location>
</feature>
<dbReference type="GO" id="GO:0004518">
    <property type="term" value="F:nuclease activity"/>
    <property type="evidence" value="ECO:0007669"/>
    <property type="project" value="UniProtKB-KW"/>
</dbReference>
<evidence type="ECO:0000256" key="4">
    <source>
        <dbReference type="ARBA" id="ARBA00022723"/>
    </source>
</evidence>
<dbReference type="PROSITE" id="PS51192">
    <property type="entry name" value="HELICASE_ATP_BIND_1"/>
    <property type="match status" value="1"/>
</dbReference>
<evidence type="ECO:0000256" key="6">
    <source>
        <dbReference type="ARBA" id="ARBA00022801"/>
    </source>
</evidence>
<feature type="domain" description="Helicase ATP-binding" evidence="11">
    <location>
        <begin position="301"/>
        <end position="499"/>
    </location>
</feature>
<dbReference type="AlphaFoldDB" id="A0AAU2HD44"/>
<evidence type="ECO:0000256" key="8">
    <source>
        <dbReference type="ARBA" id="ARBA00022840"/>
    </source>
</evidence>
<evidence type="ECO:0000256" key="1">
    <source>
        <dbReference type="ARBA" id="ARBA00006847"/>
    </source>
</evidence>
<keyword evidence="4" id="KW-0479">Metal-binding</keyword>
<dbReference type="InterPro" id="IPR027417">
    <property type="entry name" value="P-loop_NTPase"/>
</dbReference>
<evidence type="ECO:0000259" key="12">
    <source>
        <dbReference type="PROSITE" id="PS51643"/>
    </source>
</evidence>
<sequence length="970" mass="104285">MVDTRLWGKSDGLPMPYPLVGHLVDTAVVCGTVWDSVLSAAQQRRIAEALKLGPEQARGVVMFWAGLHDLGKITPGFQRLAARTRPAACGFLDEAAYANGVLSGGGSGAVRHEYATHRALPQLLARLGYPQSGGRLARLLLAQVPQVLGGHHGRYPQGIELRDLQDPLSVTRELGAGAWEGQRWEHAAALHEVLGRPAVPACGALPVEVAVVIAGMVIVSDWIASQEHVILRQQKCLAGRADVGSRASLAAHARALVGSAPVLLEEAGLGRAALRRGTFAELFPEIARPYGLQKSVEAGLSGAIDGPGILLVTAPTGEGKTETAFYAASLLSAACGTSGLFFALPTQATANQMYGRMAAFASGTLLEPAALTLLHGAADLYEPYGDAGQGGSEPRVLSEPEGAGGDEGVSVEASRWLRRRGRGILAPLAVATIDQALMAVLPLRRNALRHLGLSGKTVVVDEAHAFDAYTHALLLRLLEWLGAMRVPVVLLSATLTGQTARGLVQAYLTGADPRAVRREVPSPAYPGWLFASLSGRVIEPAQPVRSERERELHVDVRHVTHTYDPSLQEGRLVALLEVIEGVVAGGGCVAVICTTVAEAQQTYQALRAHFRTRFGEGYAGWDDASVGDRSLGDAQAGPRLRLLHARFPAGRRSELTAEVEAWFGRTDKPHVRRPQGPRGAVLVATQIIEQSLDIDFDLVVCDLAPMAMLLQRAGRVWRHHAPQPWRPAWAHRPRLVVLAPVAGDRKLAVPKAWGDVYDPSLLQRTLELLEQRKGTAVAVPGDVQELIDAVYAEEFASSSPEQLFERDWKRLADGMARRALADMVMLPAPHKVSSLHTLTTSNADEDLVRTRLGVESVQVLPVFDDGQERWLDQECTVEFPIAGSGPNGRFTTGDVRTLLGYVAPLAHGRWRAACGPEHAPPVSWRDEPRLARLILLPHRMEPGGTLLGARLGGDEITCHRDLGLVLQRDA</sequence>
<dbReference type="SMART" id="SM00487">
    <property type="entry name" value="DEXDc"/>
    <property type="match status" value="1"/>
</dbReference>
<protein>
    <submittedName>
        <fullName evidence="13">CRISPR-associated helicase Cas3</fullName>
    </submittedName>
</protein>
<dbReference type="NCBIfam" id="TIGR01596">
    <property type="entry name" value="cas3_HD"/>
    <property type="match status" value="1"/>
</dbReference>
<comment type="similarity">
    <text evidence="2">In the central section; belongs to the CRISPR-associated helicase Cas3 family.</text>
</comment>
<evidence type="ECO:0000259" key="11">
    <source>
        <dbReference type="PROSITE" id="PS51192"/>
    </source>
</evidence>
<name>A0AAU2HD44_9ACTN</name>
<feature type="region of interest" description="Disordered" evidence="10">
    <location>
        <begin position="387"/>
        <end position="409"/>
    </location>
</feature>
<dbReference type="InterPro" id="IPR054712">
    <property type="entry name" value="Cas3-like_dom"/>
</dbReference>
<dbReference type="PANTHER" id="PTHR47963">
    <property type="entry name" value="DEAD-BOX ATP-DEPENDENT RNA HELICASE 47, MITOCHONDRIAL"/>
    <property type="match status" value="1"/>
</dbReference>
<dbReference type="GO" id="GO:0051607">
    <property type="term" value="P:defense response to virus"/>
    <property type="evidence" value="ECO:0007669"/>
    <property type="project" value="UniProtKB-KW"/>
</dbReference>
<gene>
    <name evidence="13" type="primary">cas3</name>
    <name evidence="13" type="ORF">OHV25_41115</name>
</gene>
<dbReference type="InterPro" id="IPR006474">
    <property type="entry name" value="Helicase_Cas3_CRISPR-ass_core"/>
</dbReference>
<dbReference type="InterPro" id="IPR038257">
    <property type="entry name" value="CRISPR-assoc_Cas3_HD_sf"/>
</dbReference>
<reference evidence="13" key="1">
    <citation type="submission" date="2022-10" db="EMBL/GenBank/DDBJ databases">
        <title>The complete genomes of actinobacterial strains from the NBC collection.</title>
        <authorList>
            <person name="Joergensen T.S."/>
            <person name="Alvarez Arevalo M."/>
            <person name="Sterndorff E.B."/>
            <person name="Faurdal D."/>
            <person name="Vuksanovic O."/>
            <person name="Mourched A.-S."/>
            <person name="Charusanti P."/>
            <person name="Shaw S."/>
            <person name="Blin K."/>
            <person name="Weber T."/>
        </authorList>
    </citation>
    <scope>NUCLEOTIDE SEQUENCE</scope>
    <source>
        <strain evidence="13">NBC_00060</strain>
    </source>
</reference>